<sequence length="145" mass="15662">MLTTMLPRCLMGLVYLLLLSLLPCAASLTQKSAQKNIDCHGSAPRRSVLMHSLQAIAFASVVDAKPALALKERNEALCGTGFFTNIAQYMCTDIGDISDEGKSRKVTDSELSSMDSLLGKLGATETTESMEPEQTKDETKNSSKK</sequence>
<evidence type="ECO:0000256" key="1">
    <source>
        <dbReference type="SAM" id="MobiDB-lite"/>
    </source>
</evidence>
<gene>
    <name evidence="3" type="ORF">CYCCA115_LOCUS290</name>
</gene>
<reference evidence="3" key="1">
    <citation type="submission" date="2023-08" db="EMBL/GenBank/DDBJ databases">
        <authorList>
            <person name="Audoor S."/>
            <person name="Bilcke G."/>
        </authorList>
    </citation>
    <scope>NUCLEOTIDE SEQUENCE</scope>
</reference>
<evidence type="ECO:0000313" key="3">
    <source>
        <dbReference type="EMBL" id="CAJ1899893.1"/>
    </source>
</evidence>
<evidence type="ECO:0000256" key="2">
    <source>
        <dbReference type="SAM" id="SignalP"/>
    </source>
</evidence>
<evidence type="ECO:0000313" key="4">
    <source>
        <dbReference type="Proteomes" id="UP001295423"/>
    </source>
</evidence>
<feature type="compositionally biased region" description="Basic and acidic residues" evidence="1">
    <location>
        <begin position="133"/>
        <end position="145"/>
    </location>
</feature>
<feature type="compositionally biased region" description="Basic and acidic residues" evidence="1">
    <location>
        <begin position="99"/>
        <end position="108"/>
    </location>
</feature>
<dbReference type="Proteomes" id="UP001295423">
    <property type="component" value="Unassembled WGS sequence"/>
</dbReference>
<name>A0AAD2CBW6_9STRA</name>
<dbReference type="EMBL" id="CAKOGP040000001">
    <property type="protein sequence ID" value="CAJ1899893.1"/>
    <property type="molecule type" value="Genomic_DNA"/>
</dbReference>
<feature type="chain" id="PRO_5042147573" description="Secreted protein" evidence="2">
    <location>
        <begin position="28"/>
        <end position="145"/>
    </location>
</feature>
<organism evidence="3 4">
    <name type="scientific">Cylindrotheca closterium</name>
    <dbReference type="NCBI Taxonomy" id="2856"/>
    <lineage>
        <taxon>Eukaryota</taxon>
        <taxon>Sar</taxon>
        <taxon>Stramenopiles</taxon>
        <taxon>Ochrophyta</taxon>
        <taxon>Bacillariophyta</taxon>
        <taxon>Bacillariophyceae</taxon>
        <taxon>Bacillariophycidae</taxon>
        <taxon>Bacillariales</taxon>
        <taxon>Bacillariaceae</taxon>
        <taxon>Cylindrotheca</taxon>
    </lineage>
</organism>
<keyword evidence="4" id="KW-1185">Reference proteome</keyword>
<keyword evidence="2" id="KW-0732">Signal</keyword>
<dbReference type="AlphaFoldDB" id="A0AAD2CBW6"/>
<evidence type="ECO:0008006" key="5">
    <source>
        <dbReference type="Google" id="ProtNLM"/>
    </source>
</evidence>
<comment type="caution">
    <text evidence="3">The sequence shown here is derived from an EMBL/GenBank/DDBJ whole genome shotgun (WGS) entry which is preliminary data.</text>
</comment>
<accession>A0AAD2CBW6</accession>
<proteinExistence type="predicted"/>
<feature type="region of interest" description="Disordered" evidence="1">
    <location>
        <begin position="97"/>
        <end position="145"/>
    </location>
</feature>
<feature type="signal peptide" evidence="2">
    <location>
        <begin position="1"/>
        <end position="27"/>
    </location>
</feature>
<protein>
    <recommendedName>
        <fullName evidence="5">Secreted protein</fullName>
    </recommendedName>
</protein>